<protein>
    <submittedName>
        <fullName evidence="1">Uncharacterized protein</fullName>
    </submittedName>
</protein>
<proteinExistence type="predicted"/>
<gene>
    <name evidence="1" type="ORF">CSSPJE1EN1_LOCUS10128</name>
</gene>
<evidence type="ECO:0000313" key="2">
    <source>
        <dbReference type="Proteomes" id="UP001497444"/>
    </source>
</evidence>
<dbReference type="EMBL" id="OZ020112">
    <property type="protein sequence ID" value="CAK9264650.1"/>
    <property type="molecule type" value="Genomic_DNA"/>
</dbReference>
<reference evidence="1" key="1">
    <citation type="submission" date="2024-02" db="EMBL/GenBank/DDBJ databases">
        <authorList>
            <consortium name="ELIXIR-Norway"/>
            <consortium name="Elixir Norway"/>
        </authorList>
    </citation>
    <scope>NUCLEOTIDE SEQUENCE</scope>
</reference>
<sequence>MIDKATGKKSPVFYLYHVGGSFAYEDKPNLLRLRTLRAATLRDHSQVYAFFTKTSWDTFFFGAASAGNSGNDTLLVQTS</sequence>
<dbReference type="Proteomes" id="UP001497444">
    <property type="component" value="Chromosome 17"/>
</dbReference>
<accession>A0ABP0WCV8</accession>
<keyword evidence="2" id="KW-1185">Reference proteome</keyword>
<name>A0ABP0WCV8_9BRYO</name>
<evidence type="ECO:0000313" key="1">
    <source>
        <dbReference type="EMBL" id="CAK9264650.1"/>
    </source>
</evidence>
<organism evidence="1 2">
    <name type="scientific">Sphagnum jensenii</name>
    <dbReference type="NCBI Taxonomy" id="128206"/>
    <lineage>
        <taxon>Eukaryota</taxon>
        <taxon>Viridiplantae</taxon>
        <taxon>Streptophyta</taxon>
        <taxon>Embryophyta</taxon>
        <taxon>Bryophyta</taxon>
        <taxon>Sphagnophytina</taxon>
        <taxon>Sphagnopsida</taxon>
        <taxon>Sphagnales</taxon>
        <taxon>Sphagnaceae</taxon>
        <taxon>Sphagnum</taxon>
    </lineage>
</organism>